<dbReference type="InterPro" id="IPR023404">
    <property type="entry name" value="rSAM_horseshoe"/>
</dbReference>
<protein>
    <recommendedName>
        <fullName evidence="8">Ribosomal protein uS12 methylthiotransferase RimO</fullName>
        <shortName evidence="8">uS12 MTTase</shortName>
        <shortName evidence="8">uS12 methylthiotransferase</shortName>
        <ecNumber evidence="8">2.8.4.4</ecNumber>
    </recommendedName>
    <alternativeName>
        <fullName evidence="8">Ribosomal protein uS12 (aspartate-C(3))-methylthiotransferase</fullName>
    </alternativeName>
    <alternativeName>
        <fullName evidence="8">Ribosome maturation factor RimO</fullName>
    </alternativeName>
</protein>
<keyword evidence="2 8" id="KW-0963">Cytoplasm</keyword>
<dbReference type="EC" id="2.8.4.4" evidence="8"/>
<proteinExistence type="inferred from homology"/>
<evidence type="ECO:0000256" key="3">
    <source>
        <dbReference type="ARBA" id="ARBA00022679"/>
    </source>
</evidence>
<dbReference type="InterPro" id="IPR020612">
    <property type="entry name" value="Methylthiotransferase_CS"/>
</dbReference>
<dbReference type="GO" id="GO:0006400">
    <property type="term" value="P:tRNA modification"/>
    <property type="evidence" value="ECO:0007669"/>
    <property type="project" value="InterPro"/>
</dbReference>
<evidence type="ECO:0000313" key="12">
    <source>
        <dbReference type="Proteomes" id="UP000319296"/>
    </source>
</evidence>
<evidence type="ECO:0000256" key="8">
    <source>
        <dbReference type="HAMAP-Rule" id="MF_01865"/>
    </source>
</evidence>
<dbReference type="InterPro" id="IPR002792">
    <property type="entry name" value="TRAM_dom"/>
</dbReference>
<dbReference type="Proteomes" id="UP000319296">
    <property type="component" value="Unassembled WGS sequence"/>
</dbReference>
<dbReference type="NCBIfam" id="TIGR00089">
    <property type="entry name" value="MiaB/RimO family radical SAM methylthiotransferase"/>
    <property type="match status" value="1"/>
</dbReference>
<dbReference type="PROSITE" id="PS51918">
    <property type="entry name" value="RADICAL_SAM"/>
    <property type="match status" value="1"/>
</dbReference>
<dbReference type="InterPro" id="IPR012340">
    <property type="entry name" value="NA-bd_OB-fold"/>
</dbReference>
<feature type="domain" description="Radical SAM core" evidence="10">
    <location>
        <begin position="149"/>
        <end position="379"/>
    </location>
</feature>
<comment type="catalytic activity">
    <reaction evidence="8">
        <text>L-aspartate(89)-[ribosomal protein uS12]-hydrogen + (sulfur carrier)-SH + AH2 + 2 S-adenosyl-L-methionine = 3-methylsulfanyl-L-aspartate(89)-[ribosomal protein uS12]-hydrogen + (sulfur carrier)-H + 5'-deoxyadenosine + L-methionine + A + S-adenosyl-L-homocysteine + 2 H(+)</text>
        <dbReference type="Rhea" id="RHEA:37087"/>
        <dbReference type="Rhea" id="RHEA-COMP:10460"/>
        <dbReference type="Rhea" id="RHEA-COMP:10461"/>
        <dbReference type="Rhea" id="RHEA-COMP:14737"/>
        <dbReference type="Rhea" id="RHEA-COMP:14739"/>
        <dbReference type="ChEBI" id="CHEBI:13193"/>
        <dbReference type="ChEBI" id="CHEBI:15378"/>
        <dbReference type="ChEBI" id="CHEBI:17319"/>
        <dbReference type="ChEBI" id="CHEBI:17499"/>
        <dbReference type="ChEBI" id="CHEBI:29917"/>
        <dbReference type="ChEBI" id="CHEBI:29961"/>
        <dbReference type="ChEBI" id="CHEBI:57844"/>
        <dbReference type="ChEBI" id="CHEBI:57856"/>
        <dbReference type="ChEBI" id="CHEBI:59789"/>
        <dbReference type="ChEBI" id="CHEBI:64428"/>
        <dbReference type="ChEBI" id="CHEBI:73599"/>
        <dbReference type="EC" id="2.8.4.4"/>
    </reaction>
</comment>
<dbReference type="Pfam" id="PF04055">
    <property type="entry name" value="Radical_SAM"/>
    <property type="match status" value="1"/>
</dbReference>
<keyword evidence="11" id="KW-0689">Ribosomal protein</keyword>
<evidence type="ECO:0000256" key="1">
    <source>
        <dbReference type="ARBA" id="ARBA00022485"/>
    </source>
</evidence>
<dbReference type="SFLD" id="SFLDF00274">
    <property type="entry name" value="ribosomal_protein_S12_methylth"/>
    <property type="match status" value="1"/>
</dbReference>
<dbReference type="InterPro" id="IPR005839">
    <property type="entry name" value="Methylthiotransferase"/>
</dbReference>
<dbReference type="InterPro" id="IPR005840">
    <property type="entry name" value="Ribosomal_uS12_MeSTrfase_RimO"/>
</dbReference>
<dbReference type="GO" id="GO:0005829">
    <property type="term" value="C:cytosol"/>
    <property type="evidence" value="ECO:0007669"/>
    <property type="project" value="TreeGrafter"/>
</dbReference>
<dbReference type="InterPro" id="IPR013848">
    <property type="entry name" value="Methylthiotransferase_N"/>
</dbReference>
<evidence type="ECO:0000256" key="5">
    <source>
        <dbReference type="ARBA" id="ARBA00022723"/>
    </source>
</evidence>
<dbReference type="Pfam" id="PF00919">
    <property type="entry name" value="UPF0004"/>
    <property type="match status" value="1"/>
</dbReference>
<dbReference type="SFLD" id="SFLDG01082">
    <property type="entry name" value="B12-binding_domain_containing"/>
    <property type="match status" value="1"/>
</dbReference>
<keyword evidence="6 8" id="KW-0408">Iron</keyword>
<dbReference type="InterPro" id="IPR058240">
    <property type="entry name" value="rSAM_sf"/>
</dbReference>
<dbReference type="InterPro" id="IPR007197">
    <property type="entry name" value="rSAM"/>
</dbReference>
<dbReference type="Pfam" id="PF18693">
    <property type="entry name" value="TRAM_2"/>
    <property type="match status" value="1"/>
</dbReference>
<dbReference type="GO" id="GO:0103039">
    <property type="term" value="F:protein methylthiotransferase activity"/>
    <property type="evidence" value="ECO:0007669"/>
    <property type="project" value="UniProtKB-EC"/>
</dbReference>
<dbReference type="GO" id="GO:0005840">
    <property type="term" value="C:ribosome"/>
    <property type="evidence" value="ECO:0007669"/>
    <property type="project" value="UniProtKB-KW"/>
</dbReference>
<dbReference type="InterPro" id="IPR006638">
    <property type="entry name" value="Elp3/MiaA/NifB-like_rSAM"/>
</dbReference>
<dbReference type="GO" id="GO:0046872">
    <property type="term" value="F:metal ion binding"/>
    <property type="evidence" value="ECO:0007669"/>
    <property type="project" value="UniProtKB-KW"/>
</dbReference>
<keyword evidence="3 8" id="KW-0808">Transferase</keyword>
<keyword evidence="1 8" id="KW-0004">4Fe-4S</keyword>
<comment type="cofactor">
    <cofactor evidence="8">
        <name>[4Fe-4S] cluster</name>
        <dbReference type="ChEBI" id="CHEBI:49883"/>
    </cofactor>
    <text evidence="8">Binds 2 [4Fe-4S] clusters. One cluster is coordinated with 3 cysteines and an exchangeable S-adenosyl-L-methionine.</text>
</comment>
<dbReference type="SFLD" id="SFLDG01061">
    <property type="entry name" value="methylthiotransferase"/>
    <property type="match status" value="1"/>
</dbReference>
<keyword evidence="7 8" id="KW-0411">Iron-sulfur</keyword>
<feature type="binding site" evidence="8">
    <location>
        <position position="19"/>
    </location>
    <ligand>
        <name>[4Fe-4S] cluster</name>
        <dbReference type="ChEBI" id="CHEBI:49883"/>
        <label>1</label>
    </ligand>
</feature>
<evidence type="ECO:0000259" key="9">
    <source>
        <dbReference type="PROSITE" id="PS51449"/>
    </source>
</evidence>
<sequence>MPTMSTMNNLKFHLISLGCPKNQVDSEDMFTILKKEGLIFNPEISGSDICIVNTCGFLEKARKESIDVIVETINYKLNGDIKHIIVTGCMVNNYKDSLIKELPEVDYFLSTFDESAIADIAKNKLDVFAHTNKEYINKVDLDVIEREHFNLKRTAYLKISEGCGRQCSFCIIPSIRGQYKSKSVEDLKKEVLYLSENGVKELILISQDTSYYGVDNNIKDGLYILLKELIKVKKIKWIRLMYLYPALITDNLISLIKGEEKILKYIDMPVQHISDNVLKLMKRSTDKRTVLRLIEKFKAEIPNIALRTSLIAGFPGETEDDFSELLSFIKETKFDNLGVFKYSDEREAASFKLDNKINVKLKNERYKALMQLQNSLLPEIFSKYIGKNYDAVIDNENSGSNIIKARTYFQAPDIDGCTYIYLENNGGKGIGNNNDNNRSDVIDRIGKIDFLQVKITKQKDYDLYGVIKNNELQLI</sequence>
<feature type="domain" description="MTTase N-terminal" evidence="9">
    <location>
        <begin position="10"/>
        <end position="126"/>
    </location>
</feature>
<gene>
    <name evidence="8 11" type="primary">rimO</name>
    <name evidence="11" type="ORF">EVG15_08355</name>
</gene>
<dbReference type="GO" id="GO:0035599">
    <property type="term" value="F:aspartic acid methylthiotransferase activity"/>
    <property type="evidence" value="ECO:0007669"/>
    <property type="project" value="TreeGrafter"/>
</dbReference>
<organism evidence="11 12">
    <name type="scientific">Candidatus Acididesulfobacter diazotrophicus</name>
    <dbReference type="NCBI Taxonomy" id="2597226"/>
    <lineage>
        <taxon>Bacteria</taxon>
        <taxon>Deltaproteobacteria</taxon>
        <taxon>Candidatus Acidulodesulfobacterales</taxon>
        <taxon>Candidatus Acididesulfobacter</taxon>
    </lineage>
</organism>
<feature type="binding site" evidence="8">
    <location>
        <position position="89"/>
    </location>
    <ligand>
        <name>[4Fe-4S] cluster</name>
        <dbReference type="ChEBI" id="CHEBI:49883"/>
        <label>1</label>
    </ligand>
</feature>
<dbReference type="Gene3D" id="2.40.50.140">
    <property type="entry name" value="Nucleic acid-binding proteins"/>
    <property type="match status" value="1"/>
</dbReference>
<dbReference type="SMART" id="SM00729">
    <property type="entry name" value="Elp3"/>
    <property type="match status" value="1"/>
</dbReference>
<dbReference type="PROSITE" id="PS01278">
    <property type="entry name" value="MTTASE_RADICAL"/>
    <property type="match status" value="1"/>
</dbReference>
<evidence type="ECO:0000256" key="4">
    <source>
        <dbReference type="ARBA" id="ARBA00022691"/>
    </source>
</evidence>
<dbReference type="Gene3D" id="3.80.30.20">
    <property type="entry name" value="tm_1862 like domain"/>
    <property type="match status" value="1"/>
</dbReference>
<dbReference type="PROSITE" id="PS51449">
    <property type="entry name" value="MTTASE_N"/>
    <property type="match status" value="1"/>
</dbReference>
<dbReference type="NCBIfam" id="TIGR01125">
    <property type="entry name" value="30S ribosomal protein S12 methylthiotransferase RimO"/>
    <property type="match status" value="1"/>
</dbReference>
<dbReference type="SUPFAM" id="SSF102114">
    <property type="entry name" value="Radical SAM enzymes"/>
    <property type="match status" value="1"/>
</dbReference>
<name>A0A519BL05_9DELT</name>
<dbReference type="CDD" id="cd01335">
    <property type="entry name" value="Radical_SAM"/>
    <property type="match status" value="1"/>
</dbReference>
<comment type="caution">
    <text evidence="11">The sequence shown here is derived from an EMBL/GenBank/DDBJ whole genome shotgun (WGS) entry which is preliminary data.</text>
</comment>
<feature type="binding site" evidence="8">
    <location>
        <position position="170"/>
    </location>
    <ligand>
        <name>[4Fe-4S] cluster</name>
        <dbReference type="ChEBI" id="CHEBI:49883"/>
        <label>2</label>
        <note>4Fe-4S-S-AdoMet</note>
    </ligand>
</feature>
<comment type="similarity">
    <text evidence="8">Belongs to the methylthiotransferase family. RimO subfamily.</text>
</comment>
<dbReference type="AlphaFoldDB" id="A0A519BL05"/>
<keyword evidence="5 8" id="KW-0479">Metal-binding</keyword>
<dbReference type="HAMAP" id="MF_01865">
    <property type="entry name" value="MTTase_RimO"/>
    <property type="match status" value="1"/>
</dbReference>
<dbReference type="FunFam" id="3.80.30.20:FF:000001">
    <property type="entry name" value="tRNA-2-methylthio-N(6)-dimethylallyladenosine synthase 2"/>
    <property type="match status" value="1"/>
</dbReference>
<dbReference type="GO" id="GO:0051539">
    <property type="term" value="F:4 iron, 4 sulfur cluster binding"/>
    <property type="evidence" value="ECO:0007669"/>
    <property type="project" value="UniProtKB-UniRule"/>
</dbReference>
<keyword evidence="4 8" id="KW-0949">S-adenosyl-L-methionine</keyword>
<dbReference type="EMBL" id="SGBB01000017">
    <property type="protein sequence ID" value="RZD17968.1"/>
    <property type="molecule type" value="Genomic_DNA"/>
</dbReference>
<keyword evidence="11" id="KW-0687">Ribonucleoprotein</keyword>
<evidence type="ECO:0000256" key="6">
    <source>
        <dbReference type="ARBA" id="ARBA00023004"/>
    </source>
</evidence>
<evidence type="ECO:0000256" key="7">
    <source>
        <dbReference type="ARBA" id="ARBA00023014"/>
    </source>
</evidence>
<dbReference type="SFLD" id="SFLDS00029">
    <property type="entry name" value="Radical_SAM"/>
    <property type="match status" value="1"/>
</dbReference>
<evidence type="ECO:0000313" key="11">
    <source>
        <dbReference type="EMBL" id="RZD17968.1"/>
    </source>
</evidence>
<comment type="function">
    <text evidence="8">Catalyzes the methylthiolation of an aspartic acid residue of ribosomal protein uS12.</text>
</comment>
<comment type="subcellular location">
    <subcellularLocation>
        <location evidence="8">Cytoplasm</location>
    </subcellularLocation>
</comment>
<feature type="binding site" evidence="8">
    <location>
        <position position="55"/>
    </location>
    <ligand>
        <name>[4Fe-4S] cluster</name>
        <dbReference type="ChEBI" id="CHEBI:49883"/>
        <label>1</label>
    </ligand>
</feature>
<dbReference type="InterPro" id="IPR038135">
    <property type="entry name" value="Methylthiotransferase_N_sf"/>
</dbReference>
<dbReference type="Gene3D" id="3.40.50.12160">
    <property type="entry name" value="Methylthiotransferase, N-terminal domain"/>
    <property type="match status" value="1"/>
</dbReference>
<dbReference type="PANTHER" id="PTHR43837:SF1">
    <property type="entry name" value="RIBOSOMAL PROTEIN US12 METHYLTHIOTRANSFERASE RIMO"/>
    <property type="match status" value="1"/>
</dbReference>
<evidence type="ECO:0000259" key="10">
    <source>
        <dbReference type="PROSITE" id="PS51918"/>
    </source>
</evidence>
<reference evidence="11 12" key="1">
    <citation type="journal article" date="2019" name="ISME J.">
        <title>Insights into ecological role of a new deltaproteobacterial order Candidatus Acidulodesulfobacterales by metagenomics and metatranscriptomics.</title>
        <authorList>
            <person name="Tan S."/>
            <person name="Liu J."/>
            <person name="Fang Y."/>
            <person name="Hedlund B.P."/>
            <person name="Lian Z.H."/>
            <person name="Huang L.Y."/>
            <person name="Li J.T."/>
            <person name="Huang L.N."/>
            <person name="Li W.J."/>
            <person name="Jiang H.C."/>
            <person name="Dong H.L."/>
            <person name="Shu W.S."/>
        </authorList>
    </citation>
    <scope>NUCLEOTIDE SEQUENCE [LARGE SCALE GENOMIC DNA]</scope>
    <source>
        <strain evidence="11">AP1</strain>
    </source>
</reference>
<feature type="binding site" evidence="8">
    <location>
        <position position="167"/>
    </location>
    <ligand>
        <name>[4Fe-4S] cluster</name>
        <dbReference type="ChEBI" id="CHEBI:49883"/>
        <label>2</label>
        <note>4Fe-4S-S-AdoMet</note>
    </ligand>
</feature>
<evidence type="ECO:0000256" key="2">
    <source>
        <dbReference type="ARBA" id="ARBA00022490"/>
    </source>
</evidence>
<dbReference type="PANTHER" id="PTHR43837">
    <property type="entry name" value="RIBOSOMAL PROTEIN S12 METHYLTHIOTRANSFERASE RIMO"/>
    <property type="match status" value="1"/>
</dbReference>
<feature type="binding site" evidence="8">
    <location>
        <position position="163"/>
    </location>
    <ligand>
        <name>[4Fe-4S] cluster</name>
        <dbReference type="ChEBI" id="CHEBI:49883"/>
        <label>2</label>
        <note>4Fe-4S-S-AdoMet</note>
    </ligand>
</feature>
<accession>A0A519BL05</accession>